<proteinExistence type="predicted"/>
<feature type="signal peptide" evidence="1">
    <location>
        <begin position="1"/>
        <end position="17"/>
    </location>
</feature>
<dbReference type="Proteomes" id="UP000250140">
    <property type="component" value="Unassembled WGS sequence"/>
</dbReference>
<feature type="chain" id="PRO_5034141572" evidence="1">
    <location>
        <begin position="18"/>
        <end position="183"/>
    </location>
</feature>
<gene>
    <name evidence="2" type="ORF">AOQ84DRAFT_73408</name>
</gene>
<keyword evidence="1" id="KW-0732">Signal</keyword>
<name>A0A8E2EXF4_9PEZI</name>
<evidence type="ECO:0000313" key="2">
    <source>
        <dbReference type="EMBL" id="OCL06646.1"/>
    </source>
</evidence>
<dbReference type="EMBL" id="KV750016">
    <property type="protein sequence ID" value="OCL06646.1"/>
    <property type="molecule type" value="Genomic_DNA"/>
</dbReference>
<reference evidence="2 3" key="1">
    <citation type="journal article" date="2016" name="Nat. Commun.">
        <title>Ectomycorrhizal ecology is imprinted in the genome of the dominant symbiotic fungus Cenococcum geophilum.</title>
        <authorList>
            <consortium name="DOE Joint Genome Institute"/>
            <person name="Peter M."/>
            <person name="Kohler A."/>
            <person name="Ohm R.A."/>
            <person name="Kuo A."/>
            <person name="Krutzmann J."/>
            <person name="Morin E."/>
            <person name="Arend M."/>
            <person name="Barry K.W."/>
            <person name="Binder M."/>
            <person name="Choi C."/>
            <person name="Clum A."/>
            <person name="Copeland A."/>
            <person name="Grisel N."/>
            <person name="Haridas S."/>
            <person name="Kipfer T."/>
            <person name="LaButti K."/>
            <person name="Lindquist E."/>
            <person name="Lipzen A."/>
            <person name="Maire R."/>
            <person name="Meier B."/>
            <person name="Mihaltcheva S."/>
            <person name="Molinier V."/>
            <person name="Murat C."/>
            <person name="Poggeler S."/>
            <person name="Quandt C.A."/>
            <person name="Sperisen C."/>
            <person name="Tritt A."/>
            <person name="Tisserant E."/>
            <person name="Crous P.W."/>
            <person name="Henrissat B."/>
            <person name="Nehls U."/>
            <person name="Egli S."/>
            <person name="Spatafora J.W."/>
            <person name="Grigoriev I.V."/>
            <person name="Martin F.M."/>
        </authorList>
    </citation>
    <scope>NUCLEOTIDE SEQUENCE [LARGE SCALE GENOMIC DNA]</scope>
    <source>
        <strain evidence="2 3">CBS 207.34</strain>
    </source>
</reference>
<protein>
    <submittedName>
        <fullName evidence="2">Uncharacterized protein</fullName>
    </submittedName>
</protein>
<evidence type="ECO:0000256" key="1">
    <source>
        <dbReference type="SAM" id="SignalP"/>
    </source>
</evidence>
<dbReference type="AlphaFoldDB" id="A0A8E2EXF4"/>
<accession>A0A8E2EXF4</accession>
<organism evidence="2 3">
    <name type="scientific">Glonium stellatum</name>
    <dbReference type="NCBI Taxonomy" id="574774"/>
    <lineage>
        <taxon>Eukaryota</taxon>
        <taxon>Fungi</taxon>
        <taxon>Dikarya</taxon>
        <taxon>Ascomycota</taxon>
        <taxon>Pezizomycotina</taxon>
        <taxon>Dothideomycetes</taxon>
        <taxon>Pleosporomycetidae</taxon>
        <taxon>Gloniales</taxon>
        <taxon>Gloniaceae</taxon>
        <taxon>Glonium</taxon>
    </lineage>
</organism>
<evidence type="ECO:0000313" key="3">
    <source>
        <dbReference type="Proteomes" id="UP000250140"/>
    </source>
</evidence>
<keyword evidence="3" id="KW-1185">Reference proteome</keyword>
<sequence length="183" mass="19186">MYFWVLILFNLVALAIADSPATTDSYYLQSGDFTLPTQTTEQIYTIQTIVPTSSFFTCTGTHWSDCAGHTWAHSHSFMHSYMYSFTRCDEVCTGARCTRCWSAPTLVSALTIFVPIPTSVLSSSSSTAASTGATIPSITTATSISVATSASALAASTGAASNLRPVLVGAVRGGFLAGLLVAA</sequence>